<name>A0A0F8Z035_9ZZZZ</name>
<proteinExistence type="predicted"/>
<dbReference type="AlphaFoldDB" id="A0A0F8Z035"/>
<accession>A0A0F8Z035</accession>
<comment type="caution">
    <text evidence="1">The sequence shown here is derived from an EMBL/GenBank/DDBJ whole genome shotgun (WGS) entry which is preliminary data.</text>
</comment>
<evidence type="ECO:0000313" key="1">
    <source>
        <dbReference type="EMBL" id="KKK53531.1"/>
    </source>
</evidence>
<organism evidence="1">
    <name type="scientific">marine sediment metagenome</name>
    <dbReference type="NCBI Taxonomy" id="412755"/>
    <lineage>
        <taxon>unclassified sequences</taxon>
        <taxon>metagenomes</taxon>
        <taxon>ecological metagenomes</taxon>
    </lineage>
</organism>
<dbReference type="EMBL" id="LAZR01066457">
    <property type="protein sequence ID" value="KKK53531.1"/>
    <property type="molecule type" value="Genomic_DNA"/>
</dbReference>
<protein>
    <submittedName>
        <fullName evidence="1">Uncharacterized protein</fullName>
    </submittedName>
</protein>
<reference evidence="1" key="1">
    <citation type="journal article" date="2015" name="Nature">
        <title>Complex archaea that bridge the gap between prokaryotes and eukaryotes.</title>
        <authorList>
            <person name="Spang A."/>
            <person name="Saw J.H."/>
            <person name="Jorgensen S.L."/>
            <person name="Zaremba-Niedzwiedzka K."/>
            <person name="Martijn J."/>
            <person name="Lind A.E."/>
            <person name="van Eijk R."/>
            <person name="Schleper C."/>
            <person name="Guy L."/>
            <person name="Ettema T.J."/>
        </authorList>
    </citation>
    <scope>NUCLEOTIDE SEQUENCE</scope>
</reference>
<feature type="non-terminal residue" evidence="1">
    <location>
        <position position="1"/>
    </location>
</feature>
<gene>
    <name evidence="1" type="ORF">LCGC14_3093870</name>
</gene>
<sequence>KDERVAIIVAYDKALLRALEALNQQGYKGEVYATTTLSVKDWQEYIRNEGSIDPGIKLYYTYVKRFNMGKTLFANKLGPWTFDTVIAQNGLDETLKFYCKTPDIIEDEEWFDELEKKVYKKIYPNYISAFCFDSVRLFSKMWDKPGKYPNLRSMLEERPLLCWEHSPFSRMQFKSGKTNASVDIMVFDLDE</sequence>